<gene>
    <name evidence="8" type="primary">pknD_5</name>
    <name evidence="8" type="ORF">SRB5_12070</name>
</gene>
<dbReference type="PROSITE" id="PS00108">
    <property type="entry name" value="PROTEIN_KINASE_ST"/>
    <property type="match status" value="1"/>
</dbReference>
<feature type="domain" description="Protein kinase" evidence="7">
    <location>
        <begin position="15"/>
        <end position="266"/>
    </location>
</feature>
<dbReference type="SMART" id="SM00062">
    <property type="entry name" value="PBPb"/>
    <property type="match status" value="1"/>
</dbReference>
<dbReference type="SUPFAM" id="SSF53850">
    <property type="entry name" value="Periplasmic binding protein-like II"/>
    <property type="match status" value="1"/>
</dbReference>
<dbReference type="PANTHER" id="PTHR43289:SF34">
    <property type="entry name" value="SERINE_THREONINE-PROTEIN KINASE YBDM-RELATED"/>
    <property type="match status" value="1"/>
</dbReference>
<proteinExistence type="predicted"/>
<keyword evidence="1 8" id="KW-0808">Transferase</keyword>
<protein>
    <submittedName>
        <fullName evidence="8">Serine/threonine-protein kinase PknD</fullName>
        <ecNumber evidence="8">2.7.11.1</ecNumber>
    </submittedName>
</protein>
<feature type="region of interest" description="Disordered" evidence="6">
    <location>
        <begin position="326"/>
        <end position="350"/>
    </location>
</feature>
<evidence type="ECO:0000256" key="5">
    <source>
        <dbReference type="PROSITE-ProRule" id="PRU10141"/>
    </source>
</evidence>
<dbReference type="GO" id="GO:0005524">
    <property type="term" value="F:ATP binding"/>
    <property type="evidence" value="ECO:0007669"/>
    <property type="project" value="UniProtKB-UniRule"/>
</dbReference>
<sequence length="589" mass="61761">MEPLRGQDPRRLGDFILLARLGSGGMGRVYLGRSPGGIQVAIKVIREDFADDSDVLARFRREVATVRAVRSPYTARLVSASLESPYWLATEFVPGPTLLMASRGAPLEPALYTGVFAALAEALAEVHGHGVVHRDVKPHNVILAAGGPQLIDFGIARAGTDTKLTRTGQTPGTPGYTAPEVLLGGEASPAADVFALGATMAAAATGRAPYGAGEWPAVSYRVVHGEIDVGGVELGLAELIRQCVDREPARRPDPLEIVRRCGVTYALAELPSYRRLSETSPLAVPPTPLRRRRRRAPLMAAIAAAAGVLAATTVWLLPEGGGAATADSPTACATSSPSESVSGGDGSRETLTIGIAPDDSAMSWCTRTGEYVGFEVDIARYIAGELGLSPEKDIVWRELPASGGTDLVASGAVDFAVARFPMGHERGGVGFVGPYLSVHQDLLTRADDKIADVTALNNRKLCAVTGSTSAQAVKEKAPGVDIVDHATYTDCLTALDGGKVDAVTADDGVLAGYANSHGQPFAYRLSGLDFSTTSYGVAVSADRAELRRSIDKAIGRMIANGSWRAAVERNLRGVDNYDPQPPDQAAETG</sequence>
<dbReference type="Pfam" id="PF00069">
    <property type="entry name" value="Pkinase"/>
    <property type="match status" value="1"/>
</dbReference>
<dbReference type="Gene3D" id="1.10.510.10">
    <property type="entry name" value="Transferase(Phosphotransferase) domain 1"/>
    <property type="match status" value="1"/>
</dbReference>
<evidence type="ECO:0000256" key="6">
    <source>
        <dbReference type="SAM" id="MobiDB-lite"/>
    </source>
</evidence>
<dbReference type="InterPro" id="IPR011009">
    <property type="entry name" value="Kinase-like_dom_sf"/>
</dbReference>
<evidence type="ECO:0000259" key="7">
    <source>
        <dbReference type="PROSITE" id="PS50011"/>
    </source>
</evidence>
<evidence type="ECO:0000313" key="9">
    <source>
        <dbReference type="Proteomes" id="UP000466345"/>
    </source>
</evidence>
<dbReference type="Gene3D" id="3.40.190.10">
    <property type="entry name" value="Periplasmic binding protein-like II"/>
    <property type="match status" value="2"/>
</dbReference>
<keyword evidence="2 5" id="KW-0547">Nucleotide-binding</keyword>
<dbReference type="Pfam" id="PF00497">
    <property type="entry name" value="SBP_bac_3"/>
    <property type="match status" value="1"/>
</dbReference>
<dbReference type="InterPro" id="IPR017441">
    <property type="entry name" value="Protein_kinase_ATP_BS"/>
</dbReference>
<dbReference type="InterPro" id="IPR008271">
    <property type="entry name" value="Ser/Thr_kinase_AS"/>
</dbReference>
<dbReference type="CDD" id="cd14014">
    <property type="entry name" value="STKc_PknB_like"/>
    <property type="match status" value="1"/>
</dbReference>
<accession>A0A7K0CCF9</accession>
<dbReference type="Gene3D" id="3.30.200.20">
    <property type="entry name" value="Phosphorylase Kinase, domain 1"/>
    <property type="match status" value="1"/>
</dbReference>
<dbReference type="GO" id="GO:0004674">
    <property type="term" value="F:protein serine/threonine kinase activity"/>
    <property type="evidence" value="ECO:0007669"/>
    <property type="project" value="UniProtKB-EC"/>
</dbReference>
<organism evidence="8 9">
    <name type="scientific">Streptomyces smaragdinus</name>
    <dbReference type="NCBI Taxonomy" id="2585196"/>
    <lineage>
        <taxon>Bacteria</taxon>
        <taxon>Bacillati</taxon>
        <taxon>Actinomycetota</taxon>
        <taxon>Actinomycetes</taxon>
        <taxon>Kitasatosporales</taxon>
        <taxon>Streptomycetaceae</taxon>
        <taxon>Streptomyces</taxon>
    </lineage>
</organism>
<evidence type="ECO:0000256" key="4">
    <source>
        <dbReference type="ARBA" id="ARBA00022840"/>
    </source>
</evidence>
<dbReference type="EMBL" id="WEGJ01000002">
    <property type="protein sequence ID" value="MQY11093.1"/>
    <property type="molecule type" value="Genomic_DNA"/>
</dbReference>
<comment type="caution">
    <text evidence="8">The sequence shown here is derived from an EMBL/GenBank/DDBJ whole genome shotgun (WGS) entry which is preliminary data.</text>
</comment>
<keyword evidence="4 5" id="KW-0067">ATP-binding</keyword>
<dbReference type="PROSITE" id="PS50011">
    <property type="entry name" value="PROTEIN_KINASE_DOM"/>
    <property type="match status" value="1"/>
</dbReference>
<feature type="binding site" evidence="5">
    <location>
        <position position="43"/>
    </location>
    <ligand>
        <name>ATP</name>
        <dbReference type="ChEBI" id="CHEBI:30616"/>
    </ligand>
</feature>
<dbReference type="PANTHER" id="PTHR43289">
    <property type="entry name" value="MITOGEN-ACTIVATED PROTEIN KINASE KINASE KINASE 20-RELATED"/>
    <property type="match status" value="1"/>
</dbReference>
<keyword evidence="3 8" id="KW-0418">Kinase</keyword>
<dbReference type="InterPro" id="IPR001638">
    <property type="entry name" value="Solute-binding_3/MltF_N"/>
</dbReference>
<dbReference type="EC" id="2.7.11.1" evidence="8"/>
<dbReference type="AlphaFoldDB" id="A0A7K0CCF9"/>
<reference evidence="8 9" key="1">
    <citation type="submission" date="2019-10" db="EMBL/GenBank/DDBJ databases">
        <title>Streptomyces smaragdinus sp. nov. and Streptomyces fabii sp. nov., isolated from the gut of fungus growing-termite Macrotermes natalensis.</title>
        <authorList>
            <person name="Schwitalla J."/>
            <person name="Benndorf R."/>
            <person name="Martin K."/>
            <person name="De Beer W."/>
            <person name="Kaster A.-K."/>
            <person name="Vollmers J."/>
            <person name="Poulsen M."/>
            <person name="Beemelmanns C."/>
        </authorList>
    </citation>
    <scope>NUCLEOTIDE SEQUENCE [LARGE SCALE GENOMIC DNA]</scope>
    <source>
        <strain evidence="8 9">RB5</strain>
    </source>
</reference>
<evidence type="ECO:0000313" key="8">
    <source>
        <dbReference type="EMBL" id="MQY11093.1"/>
    </source>
</evidence>
<dbReference type="OrthoDB" id="9762169at2"/>
<feature type="compositionally biased region" description="Polar residues" evidence="6">
    <location>
        <begin position="327"/>
        <end position="341"/>
    </location>
</feature>
<dbReference type="Proteomes" id="UP000466345">
    <property type="component" value="Unassembled WGS sequence"/>
</dbReference>
<keyword evidence="9" id="KW-1185">Reference proteome</keyword>
<name>A0A7K0CCF9_9ACTN</name>
<dbReference type="SMART" id="SM00220">
    <property type="entry name" value="S_TKc"/>
    <property type="match status" value="1"/>
</dbReference>
<dbReference type="RefSeq" id="WP_153450347.1">
    <property type="nucleotide sequence ID" value="NZ_WEGJ01000002.1"/>
</dbReference>
<evidence type="ECO:0000256" key="1">
    <source>
        <dbReference type="ARBA" id="ARBA00022679"/>
    </source>
</evidence>
<evidence type="ECO:0000256" key="3">
    <source>
        <dbReference type="ARBA" id="ARBA00022777"/>
    </source>
</evidence>
<dbReference type="SUPFAM" id="SSF56112">
    <property type="entry name" value="Protein kinase-like (PK-like)"/>
    <property type="match status" value="1"/>
</dbReference>
<dbReference type="PROSITE" id="PS00107">
    <property type="entry name" value="PROTEIN_KINASE_ATP"/>
    <property type="match status" value="1"/>
</dbReference>
<dbReference type="InterPro" id="IPR000719">
    <property type="entry name" value="Prot_kinase_dom"/>
</dbReference>
<evidence type="ECO:0000256" key="2">
    <source>
        <dbReference type="ARBA" id="ARBA00022741"/>
    </source>
</evidence>